<feature type="transmembrane region" description="Helical" evidence="7">
    <location>
        <begin position="6"/>
        <end position="25"/>
    </location>
</feature>
<keyword evidence="4 7" id="KW-1133">Transmembrane helix</keyword>
<evidence type="ECO:0000256" key="6">
    <source>
        <dbReference type="SAM" id="MobiDB-lite"/>
    </source>
</evidence>
<feature type="transmembrane region" description="Helical" evidence="7">
    <location>
        <begin position="37"/>
        <end position="56"/>
    </location>
</feature>
<evidence type="ECO:0000256" key="5">
    <source>
        <dbReference type="ARBA" id="ARBA00023136"/>
    </source>
</evidence>
<dbReference type="Pfam" id="PF04791">
    <property type="entry name" value="LMBR1"/>
    <property type="match status" value="1"/>
</dbReference>
<feature type="compositionally biased region" description="Basic and acidic residues" evidence="6">
    <location>
        <begin position="560"/>
        <end position="572"/>
    </location>
</feature>
<reference evidence="8 9" key="1">
    <citation type="submission" date="2020-08" db="EMBL/GenBank/DDBJ databases">
        <authorList>
            <person name="Newling K."/>
            <person name="Davey J."/>
            <person name="Forrester S."/>
        </authorList>
    </citation>
    <scope>NUCLEOTIDE SEQUENCE [LARGE SCALE GENOMIC DNA]</scope>
    <source>
        <strain evidence="9">Crithidia deanei Carvalho (ATCC PRA-265)</strain>
    </source>
</reference>
<dbReference type="InterPro" id="IPR006876">
    <property type="entry name" value="LMBR1-like_membr_prot"/>
</dbReference>
<evidence type="ECO:0000256" key="3">
    <source>
        <dbReference type="ARBA" id="ARBA00022692"/>
    </source>
</evidence>
<keyword evidence="9" id="KW-1185">Reference proteome</keyword>
<feature type="transmembrane region" description="Helical" evidence="7">
    <location>
        <begin position="412"/>
        <end position="433"/>
    </location>
</feature>
<evidence type="ECO:0000256" key="1">
    <source>
        <dbReference type="ARBA" id="ARBA00004141"/>
    </source>
</evidence>
<gene>
    <name evidence="8" type="ORF">ADEAN_000574000</name>
</gene>
<dbReference type="OrthoDB" id="203099at2759"/>
<dbReference type="Proteomes" id="UP000515908">
    <property type="component" value="Chromosome 10"/>
</dbReference>
<keyword evidence="5 7" id="KW-0472">Membrane</keyword>
<dbReference type="EMBL" id="LR877154">
    <property type="protein sequence ID" value="CAD2218252.1"/>
    <property type="molecule type" value="Genomic_DNA"/>
</dbReference>
<feature type="transmembrane region" description="Helical" evidence="7">
    <location>
        <begin position="467"/>
        <end position="484"/>
    </location>
</feature>
<comment type="subcellular location">
    <subcellularLocation>
        <location evidence="1">Membrane</location>
        <topology evidence="1">Multi-pass membrane protein</topology>
    </subcellularLocation>
</comment>
<dbReference type="PANTHER" id="PTHR21355:SF0">
    <property type="entry name" value="G-PROTEIN COUPLED RECEPTOR-ASSOCIATED PROTEIN LMBRD2"/>
    <property type="match status" value="1"/>
</dbReference>
<evidence type="ECO:0000313" key="9">
    <source>
        <dbReference type="Proteomes" id="UP000515908"/>
    </source>
</evidence>
<dbReference type="VEuPathDB" id="TriTrypDB:ADEAN_000574000"/>
<keyword evidence="3 7" id="KW-0812">Transmembrane</keyword>
<protein>
    <submittedName>
        <fullName evidence="8">LMBR1-like membrane protein, putative</fullName>
    </submittedName>
</protein>
<name>A0A7G2CJ15_9TRYP</name>
<comment type="similarity">
    <text evidence="2">Belongs to the LIMR family.</text>
</comment>
<dbReference type="AlphaFoldDB" id="A0A7G2CJ15"/>
<evidence type="ECO:0000256" key="7">
    <source>
        <dbReference type="SAM" id="Phobius"/>
    </source>
</evidence>
<feature type="transmembrane region" description="Helical" evidence="7">
    <location>
        <begin position="118"/>
        <end position="138"/>
    </location>
</feature>
<evidence type="ECO:0000256" key="2">
    <source>
        <dbReference type="ARBA" id="ARBA00010487"/>
    </source>
</evidence>
<sequence>MTAGYVATTVVFFVLTFLITLGVYYHYTKVSIKSIPVVSVVFQIIALYVCILPFPLLVVDVEAALSGNEQHWMRPIWLTIFATTYISAWITLPIVQMLTIVGDFTWQKRLKSSVILNLKLYAVIIVLIVLVFFFILFLKGALHSLKSVVKIGLALANSWGLFMLLIFMPAGLVGVPRMLYKYADPRKLLRRRLFESVDIQDDLDLASMDLAAIKSELMTIDPLVSEENRPHLSEMLEAISVADRDIPLYHIAAQRVKVKPSENRDDVSLEHLVALNARLKRSIVVVGRANYRWNKTVKDCHSLDEMIRGVKETNNSFKKVWFSVRTYVYWFGCITCGFLTILILWSELTLPFRQMAGVPLGLVEVIMGSSIHFVASIVFLFYMAYCAYWAAFQFKVFDIYVVYPSIADNASLCFNMVFLVRLLMPLCFNFLLISNLSTADNVDVQYGYVYRRNMDIGELFGTVANQYLPMVIPFLAIVVLLNLTQRILSLVGIEVHNPNDVESPPVRQRIEDGRKLVEHALGFELVSVVLPGEEPYVPGQTPSRVNRGESPRASAVKGGRYREYKDKQKGPEPEGMEEGTV</sequence>
<dbReference type="PANTHER" id="PTHR21355">
    <property type="entry name" value="G-PROTEIN COUPLED RECEPTOR-ASSOCIATED PROTEIN LMBRD2"/>
    <property type="match status" value="1"/>
</dbReference>
<dbReference type="InterPro" id="IPR051584">
    <property type="entry name" value="GPCR-associated_LMBR1"/>
</dbReference>
<dbReference type="GO" id="GO:0016020">
    <property type="term" value="C:membrane"/>
    <property type="evidence" value="ECO:0007669"/>
    <property type="project" value="UniProtKB-SubCell"/>
</dbReference>
<accession>A0A7G2CJ15</accession>
<evidence type="ECO:0000313" key="8">
    <source>
        <dbReference type="EMBL" id="CAD2218252.1"/>
    </source>
</evidence>
<organism evidence="8 9">
    <name type="scientific">Angomonas deanei</name>
    <dbReference type="NCBI Taxonomy" id="59799"/>
    <lineage>
        <taxon>Eukaryota</taxon>
        <taxon>Discoba</taxon>
        <taxon>Euglenozoa</taxon>
        <taxon>Kinetoplastea</taxon>
        <taxon>Metakinetoplastina</taxon>
        <taxon>Trypanosomatida</taxon>
        <taxon>Trypanosomatidae</taxon>
        <taxon>Strigomonadinae</taxon>
        <taxon>Angomonas</taxon>
    </lineage>
</organism>
<feature type="transmembrane region" description="Helical" evidence="7">
    <location>
        <begin position="327"/>
        <end position="345"/>
    </location>
</feature>
<feature type="region of interest" description="Disordered" evidence="6">
    <location>
        <begin position="537"/>
        <end position="581"/>
    </location>
</feature>
<feature type="transmembrane region" description="Helical" evidence="7">
    <location>
        <begin position="76"/>
        <end position="106"/>
    </location>
</feature>
<feature type="transmembrane region" description="Helical" evidence="7">
    <location>
        <begin position="158"/>
        <end position="180"/>
    </location>
</feature>
<feature type="transmembrane region" description="Helical" evidence="7">
    <location>
        <begin position="365"/>
        <end position="391"/>
    </location>
</feature>
<evidence type="ECO:0000256" key="4">
    <source>
        <dbReference type="ARBA" id="ARBA00022989"/>
    </source>
</evidence>
<proteinExistence type="inferred from homology"/>